<feature type="domain" description="DUF7580" evidence="1">
    <location>
        <begin position="18"/>
        <end position="119"/>
    </location>
</feature>
<dbReference type="AlphaFoldDB" id="A0AAE8N1S0"/>
<name>A0AAE8N1S0_9PEZI</name>
<dbReference type="PANTHER" id="PTHR35186:SF4">
    <property type="entry name" value="PRION-INHIBITION AND PROPAGATION HELO DOMAIN-CONTAINING PROTEIN"/>
    <property type="match status" value="1"/>
</dbReference>
<dbReference type="EMBL" id="ONZQ02000008">
    <property type="protein sequence ID" value="SPO03488.1"/>
    <property type="molecule type" value="Genomic_DNA"/>
</dbReference>
<comment type="caution">
    <text evidence="2">The sequence shown here is derived from an EMBL/GenBank/DDBJ whole genome shotgun (WGS) entry which is preliminary data.</text>
</comment>
<dbReference type="InterPro" id="IPR056002">
    <property type="entry name" value="DUF7580"/>
</dbReference>
<protein>
    <recommendedName>
        <fullName evidence="1">DUF7580 domain-containing protein</fullName>
    </recommendedName>
</protein>
<dbReference type="Proteomes" id="UP001187682">
    <property type="component" value="Unassembled WGS sequence"/>
</dbReference>
<evidence type="ECO:0000313" key="2">
    <source>
        <dbReference type="EMBL" id="SPO03488.1"/>
    </source>
</evidence>
<evidence type="ECO:0000313" key="3">
    <source>
        <dbReference type="Proteomes" id="UP001187682"/>
    </source>
</evidence>
<evidence type="ECO:0000259" key="1">
    <source>
        <dbReference type="Pfam" id="PF24476"/>
    </source>
</evidence>
<sequence>MGLEADHKPTRPDLEDRADRLNLLALAVMLLEINVGKPMESLRTQQDMGPDGNYNVGTDLSTANRSFETQVRNGKLTWAFAEAIKYCLQCYVDPTASLGNSDFARTVEEKVLQPLEQEMQILLYGS</sequence>
<dbReference type="PANTHER" id="PTHR35186">
    <property type="entry name" value="ANK_REP_REGION DOMAIN-CONTAINING PROTEIN"/>
    <property type="match status" value="1"/>
</dbReference>
<dbReference type="Pfam" id="PF24476">
    <property type="entry name" value="DUF7580"/>
    <property type="match status" value="1"/>
</dbReference>
<reference evidence="2" key="1">
    <citation type="submission" date="2018-03" db="EMBL/GenBank/DDBJ databases">
        <authorList>
            <person name="Guldener U."/>
        </authorList>
    </citation>
    <scope>NUCLEOTIDE SEQUENCE</scope>
</reference>
<proteinExistence type="predicted"/>
<keyword evidence="3" id="KW-1185">Reference proteome</keyword>
<organism evidence="2 3">
    <name type="scientific">Cephalotrichum gorgonifer</name>
    <dbReference type="NCBI Taxonomy" id="2041049"/>
    <lineage>
        <taxon>Eukaryota</taxon>
        <taxon>Fungi</taxon>
        <taxon>Dikarya</taxon>
        <taxon>Ascomycota</taxon>
        <taxon>Pezizomycotina</taxon>
        <taxon>Sordariomycetes</taxon>
        <taxon>Hypocreomycetidae</taxon>
        <taxon>Microascales</taxon>
        <taxon>Microascaceae</taxon>
        <taxon>Cephalotrichum</taxon>
    </lineage>
</organism>
<gene>
    <name evidence="2" type="ORF">DNG_06171</name>
</gene>
<accession>A0AAE8N1S0</accession>